<dbReference type="InterPro" id="IPR006619">
    <property type="entry name" value="PGRP_domain_met/bac"/>
</dbReference>
<gene>
    <name evidence="6" type="ORF">CP975_13870</name>
</gene>
<reference evidence="6 7" key="1">
    <citation type="submission" date="2017-09" db="EMBL/GenBank/DDBJ databases">
        <authorList>
            <person name="Lee N."/>
            <person name="Cho B.-K."/>
        </authorList>
    </citation>
    <scope>NUCLEOTIDE SEQUENCE [LARGE SCALE GENOMIC DNA]</scope>
    <source>
        <strain evidence="6 7">ATCC 12461</strain>
    </source>
</reference>
<evidence type="ECO:0000256" key="1">
    <source>
        <dbReference type="ARBA" id="ARBA00007553"/>
    </source>
</evidence>
<dbReference type="OrthoDB" id="514320at2"/>
<dbReference type="PANTHER" id="PTHR11022:SF41">
    <property type="entry name" value="PEPTIDOGLYCAN-RECOGNITION PROTEIN LC-RELATED"/>
    <property type="match status" value="1"/>
</dbReference>
<name>A0A5J6HJ30_STRAD</name>
<accession>A0A5J6HJ30</accession>
<feature type="chain" id="PRO_5023838417" evidence="3">
    <location>
        <begin position="37"/>
        <end position="470"/>
    </location>
</feature>
<keyword evidence="3" id="KW-0732">Signal</keyword>
<evidence type="ECO:0000256" key="3">
    <source>
        <dbReference type="SAM" id="SignalP"/>
    </source>
</evidence>
<dbReference type="GO" id="GO:0008745">
    <property type="term" value="F:N-acetylmuramoyl-L-alanine amidase activity"/>
    <property type="evidence" value="ECO:0007669"/>
    <property type="project" value="InterPro"/>
</dbReference>
<dbReference type="AlphaFoldDB" id="A0A5J6HJ30"/>
<dbReference type="Pfam" id="PF01510">
    <property type="entry name" value="Amidase_2"/>
    <property type="match status" value="1"/>
</dbReference>
<dbReference type="InterPro" id="IPR036505">
    <property type="entry name" value="Amidase/PGRP_sf"/>
</dbReference>
<organism evidence="6 7">
    <name type="scientific">Streptomyces alboniger</name>
    <dbReference type="NCBI Taxonomy" id="132473"/>
    <lineage>
        <taxon>Bacteria</taxon>
        <taxon>Bacillati</taxon>
        <taxon>Actinomycetota</taxon>
        <taxon>Actinomycetes</taxon>
        <taxon>Kitasatosporales</taxon>
        <taxon>Streptomycetaceae</taxon>
        <taxon>Streptomyces</taxon>
        <taxon>Streptomyces aurantiacus group</taxon>
    </lineage>
</organism>
<feature type="region of interest" description="Disordered" evidence="2">
    <location>
        <begin position="138"/>
        <end position="161"/>
    </location>
</feature>
<dbReference type="KEGG" id="salw:CP975_13870"/>
<feature type="compositionally biased region" description="Low complexity" evidence="2">
    <location>
        <begin position="48"/>
        <end position="65"/>
    </location>
</feature>
<feature type="signal peptide" evidence="3">
    <location>
        <begin position="1"/>
        <end position="36"/>
    </location>
</feature>
<dbReference type="GO" id="GO:0008270">
    <property type="term" value="F:zinc ion binding"/>
    <property type="evidence" value="ECO:0007669"/>
    <property type="project" value="InterPro"/>
</dbReference>
<dbReference type="SMART" id="SM00644">
    <property type="entry name" value="Ami_2"/>
    <property type="match status" value="1"/>
</dbReference>
<protein>
    <submittedName>
        <fullName evidence="6">N-acetylmuramoyl-L-alanine amidase</fullName>
    </submittedName>
</protein>
<feature type="region of interest" description="Disordered" evidence="2">
    <location>
        <begin position="177"/>
        <end position="214"/>
    </location>
</feature>
<dbReference type="EMBL" id="CP023695">
    <property type="protein sequence ID" value="QEV18433.1"/>
    <property type="molecule type" value="Genomic_DNA"/>
</dbReference>
<proteinExistence type="inferred from homology"/>
<dbReference type="Gene3D" id="3.40.80.10">
    <property type="entry name" value="Peptidoglycan recognition protein-like"/>
    <property type="match status" value="1"/>
</dbReference>
<dbReference type="Proteomes" id="UP000326553">
    <property type="component" value="Chromosome"/>
</dbReference>
<evidence type="ECO:0000259" key="4">
    <source>
        <dbReference type="SMART" id="SM00644"/>
    </source>
</evidence>
<evidence type="ECO:0000313" key="6">
    <source>
        <dbReference type="EMBL" id="QEV18433.1"/>
    </source>
</evidence>
<dbReference type="InterPro" id="IPR015510">
    <property type="entry name" value="PGRP"/>
</dbReference>
<feature type="compositionally biased region" description="Basic and acidic residues" evidence="2">
    <location>
        <begin position="83"/>
        <end position="92"/>
    </location>
</feature>
<feature type="region of interest" description="Disordered" evidence="2">
    <location>
        <begin position="48"/>
        <end position="92"/>
    </location>
</feature>
<dbReference type="GO" id="GO:0009253">
    <property type="term" value="P:peptidoglycan catabolic process"/>
    <property type="evidence" value="ECO:0007669"/>
    <property type="project" value="InterPro"/>
</dbReference>
<dbReference type="SUPFAM" id="SSF55846">
    <property type="entry name" value="N-acetylmuramoyl-L-alanine amidase-like"/>
    <property type="match status" value="1"/>
</dbReference>
<dbReference type="SMART" id="SM00701">
    <property type="entry name" value="PGRP"/>
    <property type="match status" value="1"/>
</dbReference>
<evidence type="ECO:0000313" key="7">
    <source>
        <dbReference type="Proteomes" id="UP000326553"/>
    </source>
</evidence>
<dbReference type="PANTHER" id="PTHR11022">
    <property type="entry name" value="PEPTIDOGLYCAN RECOGNITION PROTEIN"/>
    <property type="match status" value="1"/>
</dbReference>
<dbReference type="CDD" id="cd06583">
    <property type="entry name" value="PGRP"/>
    <property type="match status" value="1"/>
</dbReference>
<feature type="domain" description="N-acetylmuramoyl-L-alanine amidase" evidence="4">
    <location>
        <begin position="289"/>
        <end position="450"/>
    </location>
</feature>
<evidence type="ECO:0000259" key="5">
    <source>
        <dbReference type="SMART" id="SM00701"/>
    </source>
</evidence>
<comment type="similarity">
    <text evidence="1">Belongs to the N-acetylmuramoyl-L-alanine amidase 2 family.</text>
</comment>
<dbReference type="InterPro" id="IPR002502">
    <property type="entry name" value="Amidase_domain"/>
</dbReference>
<keyword evidence="7" id="KW-1185">Reference proteome</keyword>
<evidence type="ECO:0000256" key="2">
    <source>
        <dbReference type="SAM" id="MobiDB-lite"/>
    </source>
</evidence>
<feature type="domain" description="Peptidoglycan recognition protein family" evidence="5">
    <location>
        <begin position="275"/>
        <end position="423"/>
    </location>
</feature>
<sequence length="470" mass="49665">MPTIRRMRGFLTSSIGVTCAAALALPLTLPSSTARAAPPGVKTASSAKEAPVAAAAPGAEGIPGSTQSLPLAPLGSDRSAGPAEREQGLTRRDVRPFSLVGVVWDDPADELHGTVQVRTRASGTSTWSGWQHVETHNHEHAADPGTLERGTGKVRGSTAPLWVGDSDGVEIRVRAEADRHADRAPTGSLLPKGLRLELVDPGDEPPPRGGPAEVPRATAMTAEAAAASAVNAELAPLDAAVIPALTKRRTEADLIAARGGSEAVGKARPYIGPRPRIITRKGWGADERIRERNFAYTKTVKAAFVHHSASGNNYRCSQSGSVLRSIYRYHVRSSGWRDFGYNFAVDRCGNIYEGRAGGVAKPVLGAHTRGFNAKSMGIAVLGTYSRATPPKAAVNAIARLTAWKLGLYGANPRGTTYLKSGGGNLYKKGRNVRLRVISGHRDGFATECPGSRLYNKLGKARSSSARMQGR</sequence>